<evidence type="ECO:0000256" key="1">
    <source>
        <dbReference type="SAM" id="MobiDB-lite"/>
    </source>
</evidence>
<organism evidence="2 3">
    <name type="scientific">Streptomyces nanshensis</name>
    <dbReference type="NCBI Taxonomy" id="518642"/>
    <lineage>
        <taxon>Bacteria</taxon>
        <taxon>Bacillati</taxon>
        <taxon>Actinomycetota</taxon>
        <taxon>Actinomycetes</taxon>
        <taxon>Kitasatosporales</taxon>
        <taxon>Streptomycetaceae</taxon>
        <taxon>Streptomyces</taxon>
    </lineage>
</organism>
<protein>
    <submittedName>
        <fullName evidence="2">Uncharacterized protein</fullName>
    </submittedName>
</protein>
<name>A0A1E7LJG8_9ACTN</name>
<keyword evidence="3" id="KW-1185">Reference proteome</keyword>
<accession>A0A1E7LJG8</accession>
<dbReference type="Proteomes" id="UP000175971">
    <property type="component" value="Unassembled WGS sequence"/>
</dbReference>
<feature type="compositionally biased region" description="Basic and acidic residues" evidence="1">
    <location>
        <begin position="1"/>
        <end position="13"/>
    </location>
</feature>
<dbReference type="NCBIfam" id="NF038082">
    <property type="entry name" value="phiSA1p31"/>
    <property type="match status" value="1"/>
</dbReference>
<dbReference type="EMBL" id="LJGZ01000103">
    <property type="protein sequence ID" value="OEV16365.1"/>
    <property type="molecule type" value="Genomic_DNA"/>
</dbReference>
<reference evidence="2 3" key="1">
    <citation type="journal article" date="2016" name="Front. Microbiol.">
        <title>Comparative Genomics Analysis of Streptomyces Species Reveals Their Adaptation to the Marine Environment and Their Diversity at the Genomic Level.</title>
        <authorList>
            <person name="Tian X."/>
            <person name="Zhang Z."/>
            <person name="Yang T."/>
            <person name="Chen M."/>
            <person name="Li J."/>
            <person name="Chen F."/>
            <person name="Yang J."/>
            <person name="Li W."/>
            <person name="Zhang B."/>
            <person name="Zhang Z."/>
            <person name="Wu J."/>
            <person name="Zhang C."/>
            <person name="Long L."/>
            <person name="Xiao J."/>
        </authorList>
    </citation>
    <scope>NUCLEOTIDE SEQUENCE [LARGE SCALE GENOMIC DNA]</scope>
    <source>
        <strain evidence="2 3">SCSIO M10372</strain>
    </source>
</reference>
<proteinExistence type="predicted"/>
<dbReference type="OrthoDB" id="4205865at2"/>
<feature type="region of interest" description="Disordered" evidence="1">
    <location>
        <begin position="1"/>
        <end position="25"/>
    </location>
</feature>
<evidence type="ECO:0000313" key="2">
    <source>
        <dbReference type="EMBL" id="OEV16365.1"/>
    </source>
</evidence>
<gene>
    <name evidence="2" type="ORF">AN221_32710</name>
</gene>
<dbReference type="RefSeq" id="WP_070203911.1">
    <property type="nucleotide sequence ID" value="NZ_LJGZ01000103.1"/>
</dbReference>
<sequence length="211" mass="23612">MTVNHRAEAEKHLSKGSFVTGPDTAHPADSVATDYHLRMAQVHATLARDEDAAATLADLRDANTKLRNDLANMRRIIVDHVADNLGRQDLWSWRSARDLTQELDTYGMNVDQAVDERLEERDIDPKQAWIGPNGQVNPATKKWTDLGGTTWDLNRPWIDRDGNAWEWTGEFDQGPLMHCKSTGATSSLDAIYIFHRPLVPGDSPEAADVPF</sequence>
<evidence type="ECO:0000313" key="3">
    <source>
        <dbReference type="Proteomes" id="UP000175971"/>
    </source>
</evidence>
<comment type="caution">
    <text evidence="2">The sequence shown here is derived from an EMBL/GenBank/DDBJ whole genome shotgun (WGS) entry which is preliminary data.</text>
</comment>
<dbReference type="AlphaFoldDB" id="A0A1E7LJG8"/>